<evidence type="ECO:0000313" key="4">
    <source>
        <dbReference type="EMBL" id="WED66328.1"/>
    </source>
</evidence>
<dbReference type="Gene3D" id="3.20.20.120">
    <property type="entry name" value="Enolase-like C-terminal domain"/>
    <property type="match status" value="1"/>
</dbReference>
<dbReference type="SUPFAM" id="SSF51604">
    <property type="entry name" value="Enolase C-terminal domain-like"/>
    <property type="match status" value="1"/>
</dbReference>
<sequence length="342" mass="36628">MELRITLKPYCLPFRQTMLTAHGPWVEREGVLVRLEDESGRVGYGEAAPVRGFGGGTLAEVTARLGALGDRARSETLVEVAAEGGGVGFALGAALMAFGNAEAGLDFTPKHDYLPVAGLLPAGRGVLAAIEPKLELGFRTFKWKVGVGDPQDERGILDDLLSRLPTGCKLRLDANGAWDRRRAEAWLECCAERPMIEFVEQPVATGDDRGRDLMLGLAEDYPTVLALDEAVTDLRDLQRWADNGWRGVFVVKPALAGDPAALMAGLAERPWDVVFSTALETAIGARTVLTMAFAASGKGRALGTGVWPLFNGHVLNGPTAMPFVRWFDVAALNSEAAWNAAS</sequence>
<proteinExistence type="predicted"/>
<dbReference type="SFLD" id="SFLDG00180">
    <property type="entry name" value="muconate_cycloisomerase"/>
    <property type="match status" value="1"/>
</dbReference>
<dbReference type="PANTHER" id="PTHR48073">
    <property type="entry name" value="O-SUCCINYLBENZOATE SYNTHASE-RELATED"/>
    <property type="match status" value="1"/>
</dbReference>
<dbReference type="InterPro" id="IPR036849">
    <property type="entry name" value="Enolase-like_C_sf"/>
</dbReference>
<dbReference type="EC" id="4.2.1.113" evidence="2"/>
<dbReference type="Gene3D" id="3.30.390.10">
    <property type="entry name" value="Enolase-like, N-terminal domain"/>
    <property type="match status" value="1"/>
</dbReference>
<keyword evidence="4" id="KW-0456">Lyase</keyword>
<dbReference type="GO" id="GO:0043748">
    <property type="term" value="F:O-succinylbenzoate synthase activity"/>
    <property type="evidence" value="ECO:0007669"/>
    <property type="project" value="UniProtKB-EC"/>
</dbReference>
<reference evidence="4" key="1">
    <citation type="submission" date="2023-03" db="EMBL/GenBank/DDBJ databases">
        <title>Lomoglobus Profundus gen. nov., sp. nov., a novel member of the phylum Verrucomicrobia, isolated from deep-marine sediment of South China Sea.</title>
        <authorList>
            <person name="Ahmad T."/>
            <person name="Ishaq S.E."/>
            <person name="Wang F."/>
        </authorList>
    </citation>
    <scope>NUCLEOTIDE SEQUENCE</scope>
    <source>
        <strain evidence="4">LMO-M01</strain>
    </source>
</reference>
<evidence type="ECO:0000256" key="2">
    <source>
        <dbReference type="NCBIfam" id="TIGR01927"/>
    </source>
</evidence>
<dbReference type="SFLD" id="SFLDS00001">
    <property type="entry name" value="Enolase"/>
    <property type="match status" value="1"/>
</dbReference>
<keyword evidence="5" id="KW-1185">Reference proteome</keyword>
<dbReference type="SMART" id="SM00922">
    <property type="entry name" value="MR_MLE"/>
    <property type="match status" value="1"/>
</dbReference>
<dbReference type="InterPro" id="IPR029017">
    <property type="entry name" value="Enolase-like_N"/>
</dbReference>
<dbReference type="NCBIfam" id="NF002739">
    <property type="entry name" value="PRK02714.1"/>
    <property type="match status" value="1"/>
</dbReference>
<dbReference type="KEGG" id="slom:PXH66_05645"/>
<dbReference type="SUPFAM" id="SSF54826">
    <property type="entry name" value="Enolase N-terminal domain-like"/>
    <property type="match status" value="1"/>
</dbReference>
<dbReference type="CDD" id="cd03320">
    <property type="entry name" value="OSBS"/>
    <property type="match status" value="1"/>
</dbReference>
<dbReference type="InterPro" id="IPR013342">
    <property type="entry name" value="Mandelate_racemase_C"/>
</dbReference>
<dbReference type="InterPro" id="IPR029065">
    <property type="entry name" value="Enolase_C-like"/>
</dbReference>
<feature type="domain" description="Mandelate racemase/muconate lactonizing enzyme C-terminal" evidence="3">
    <location>
        <begin position="123"/>
        <end position="224"/>
    </location>
</feature>
<evidence type="ECO:0000256" key="1">
    <source>
        <dbReference type="ARBA" id="ARBA00022723"/>
    </source>
</evidence>
<dbReference type="PANTHER" id="PTHR48073:SF2">
    <property type="entry name" value="O-SUCCINYLBENZOATE SYNTHASE"/>
    <property type="match status" value="1"/>
</dbReference>
<evidence type="ECO:0000259" key="3">
    <source>
        <dbReference type="SMART" id="SM00922"/>
    </source>
</evidence>
<accession>A0AAF0I3I4</accession>
<dbReference type="SFLD" id="SFLDF00009">
    <property type="entry name" value="o-succinylbenzoate_synthase"/>
    <property type="match status" value="1"/>
</dbReference>
<dbReference type="NCBIfam" id="TIGR01927">
    <property type="entry name" value="menC_gam_Gplu"/>
    <property type="match status" value="1"/>
</dbReference>
<dbReference type="Pfam" id="PF13378">
    <property type="entry name" value="MR_MLE_C"/>
    <property type="match status" value="1"/>
</dbReference>
<name>A0AAF0I3I4_9BACT</name>
<dbReference type="Proteomes" id="UP001218638">
    <property type="component" value="Chromosome"/>
</dbReference>
<dbReference type="RefSeq" id="WP_330927871.1">
    <property type="nucleotide sequence ID" value="NZ_CP119075.1"/>
</dbReference>
<keyword evidence="1" id="KW-0479">Metal-binding</keyword>
<dbReference type="GO" id="GO:0009234">
    <property type="term" value="P:menaquinone biosynthetic process"/>
    <property type="evidence" value="ECO:0007669"/>
    <property type="project" value="UniProtKB-UniRule"/>
</dbReference>
<organism evidence="4 5">
    <name type="scientific">Synoicihabitans lomoniglobus</name>
    <dbReference type="NCBI Taxonomy" id="2909285"/>
    <lineage>
        <taxon>Bacteria</taxon>
        <taxon>Pseudomonadati</taxon>
        <taxon>Verrucomicrobiota</taxon>
        <taxon>Opitutia</taxon>
        <taxon>Opitutales</taxon>
        <taxon>Opitutaceae</taxon>
        <taxon>Synoicihabitans</taxon>
    </lineage>
</organism>
<protein>
    <recommendedName>
        <fullName evidence="2">o-succinylbenzoate synthase</fullName>
        <ecNumber evidence="2">4.2.1.113</ecNumber>
    </recommendedName>
</protein>
<gene>
    <name evidence="4" type="ORF">PXH66_05645</name>
</gene>
<evidence type="ECO:0000313" key="5">
    <source>
        <dbReference type="Proteomes" id="UP001218638"/>
    </source>
</evidence>
<dbReference type="AlphaFoldDB" id="A0AAF0I3I4"/>
<dbReference type="GO" id="GO:0046872">
    <property type="term" value="F:metal ion binding"/>
    <property type="evidence" value="ECO:0007669"/>
    <property type="project" value="UniProtKB-KW"/>
</dbReference>
<dbReference type="EMBL" id="CP119075">
    <property type="protein sequence ID" value="WED66328.1"/>
    <property type="molecule type" value="Genomic_DNA"/>
</dbReference>